<evidence type="ECO:0000256" key="3">
    <source>
        <dbReference type="ARBA" id="ARBA00023163"/>
    </source>
</evidence>
<organism evidence="5 6">
    <name type="scientific">Oceanicola granulosus (strain ATCC BAA-861 / DSM 15982 / KCTC 12143 / HTCC2516)</name>
    <dbReference type="NCBI Taxonomy" id="314256"/>
    <lineage>
        <taxon>Bacteria</taxon>
        <taxon>Pseudomonadati</taxon>
        <taxon>Pseudomonadota</taxon>
        <taxon>Alphaproteobacteria</taxon>
        <taxon>Rhodobacterales</taxon>
        <taxon>Roseobacteraceae</taxon>
        <taxon>Oceanicola</taxon>
    </lineage>
</organism>
<dbReference type="PROSITE" id="PS50932">
    <property type="entry name" value="HTH_LACI_2"/>
    <property type="match status" value="1"/>
</dbReference>
<evidence type="ECO:0000256" key="2">
    <source>
        <dbReference type="ARBA" id="ARBA00023125"/>
    </source>
</evidence>
<comment type="caution">
    <text evidence="5">The sequence shown here is derived from an EMBL/GenBank/DDBJ whole genome shotgun (WGS) entry which is preliminary data.</text>
</comment>
<keyword evidence="2" id="KW-0238">DNA-binding</keyword>
<dbReference type="Proteomes" id="UP000003635">
    <property type="component" value="Unassembled WGS sequence"/>
</dbReference>
<dbReference type="InterPro" id="IPR010982">
    <property type="entry name" value="Lambda_DNA-bd_dom_sf"/>
</dbReference>
<dbReference type="SUPFAM" id="SSF53822">
    <property type="entry name" value="Periplasmic binding protein-like I"/>
    <property type="match status" value="1"/>
</dbReference>
<evidence type="ECO:0000313" key="5">
    <source>
        <dbReference type="EMBL" id="EAR51788.1"/>
    </source>
</evidence>
<dbReference type="STRING" id="314256.OG2516_06981"/>
<sequence length="351" mass="37919">MSDTTTARPTLKTICARTGLSVATVSKALRGSDAVRPETRALVEEAAREVGYRLNRSGLALRTGKTYQIAAVMTAPRPEEDEWEGVEYAQLLSGISLALEGSPYRVMLYAVDDHAEATQVIRQLVDGGEADGVILSGTRPRDERVALLQARDVPFVTLGTTEHHAPHAFVDTDNAAIMEVALRRLAGRGHERIALINPPAEMSYARTREAVYRRMLDELGLAVDEALILSGTLNPAFGRAAVARLSALSAPPTAYICANEAAALGALSGFAEHGLVHGRDAVINATDDLNVSAYFVPPLTTFFLPISRPARLLGEYMLARLAGEPVEKLQTLLMPELIERSDDILTKEARP</sequence>
<dbReference type="InterPro" id="IPR000843">
    <property type="entry name" value="HTH_LacI"/>
</dbReference>
<keyword evidence="1" id="KW-0805">Transcription regulation</keyword>
<dbReference type="HOGENOM" id="CLU_037628_6_1_5"/>
<evidence type="ECO:0000259" key="4">
    <source>
        <dbReference type="PROSITE" id="PS50932"/>
    </source>
</evidence>
<dbReference type="EMBL" id="AAOT01000009">
    <property type="protein sequence ID" value="EAR51788.1"/>
    <property type="molecule type" value="Genomic_DNA"/>
</dbReference>
<dbReference type="eggNOG" id="COG1609">
    <property type="taxonomic scope" value="Bacteria"/>
</dbReference>
<dbReference type="InterPro" id="IPR028082">
    <property type="entry name" value="Peripla_BP_I"/>
</dbReference>
<name>Q2CGD0_OCEGH</name>
<reference evidence="5 6" key="1">
    <citation type="journal article" date="2010" name="J. Bacteriol.">
        <title>Genome sequences of Oceanicola granulosus HTCC2516(T) and Oceanicola batsensis HTCC2597(TDelta).</title>
        <authorList>
            <person name="Thrash J.C."/>
            <person name="Cho J.C."/>
            <person name="Vergin K.L."/>
            <person name="Giovannoni S.J."/>
        </authorList>
    </citation>
    <scope>NUCLEOTIDE SEQUENCE [LARGE SCALE GENOMIC DNA]</scope>
    <source>
        <strain evidence="6">ATCC BAA-861 / DSM 15982 / KCTC 12143 / HTCC2516</strain>
    </source>
</reference>
<dbReference type="SUPFAM" id="SSF47413">
    <property type="entry name" value="lambda repressor-like DNA-binding domains"/>
    <property type="match status" value="1"/>
</dbReference>
<protein>
    <submittedName>
        <fullName evidence="5">Putative transcriptional regulator, lacI family protein</fullName>
    </submittedName>
</protein>
<evidence type="ECO:0000256" key="1">
    <source>
        <dbReference type="ARBA" id="ARBA00023015"/>
    </source>
</evidence>
<dbReference type="AlphaFoldDB" id="Q2CGD0"/>
<keyword evidence="3" id="KW-0804">Transcription</keyword>
<dbReference type="Gene3D" id="3.40.50.2300">
    <property type="match status" value="2"/>
</dbReference>
<evidence type="ECO:0000313" key="6">
    <source>
        <dbReference type="Proteomes" id="UP000003635"/>
    </source>
</evidence>
<dbReference type="CDD" id="cd01392">
    <property type="entry name" value="HTH_LacI"/>
    <property type="match status" value="1"/>
</dbReference>
<dbReference type="RefSeq" id="WP_007254922.1">
    <property type="nucleotide sequence ID" value="NZ_CH724107.1"/>
</dbReference>
<dbReference type="Pfam" id="PF13377">
    <property type="entry name" value="Peripla_BP_3"/>
    <property type="match status" value="1"/>
</dbReference>
<dbReference type="PANTHER" id="PTHR30146">
    <property type="entry name" value="LACI-RELATED TRANSCRIPTIONAL REPRESSOR"/>
    <property type="match status" value="1"/>
</dbReference>
<gene>
    <name evidence="5" type="ORF">OG2516_06981</name>
</gene>
<dbReference type="SMART" id="SM00354">
    <property type="entry name" value="HTH_LACI"/>
    <property type="match status" value="1"/>
</dbReference>
<dbReference type="GO" id="GO:0000976">
    <property type="term" value="F:transcription cis-regulatory region binding"/>
    <property type="evidence" value="ECO:0007669"/>
    <property type="project" value="TreeGrafter"/>
</dbReference>
<keyword evidence="6" id="KW-1185">Reference proteome</keyword>
<proteinExistence type="predicted"/>
<dbReference type="GO" id="GO:0003700">
    <property type="term" value="F:DNA-binding transcription factor activity"/>
    <property type="evidence" value="ECO:0007669"/>
    <property type="project" value="TreeGrafter"/>
</dbReference>
<dbReference type="InterPro" id="IPR046335">
    <property type="entry name" value="LacI/GalR-like_sensor"/>
</dbReference>
<dbReference type="OrthoDB" id="60111at2"/>
<dbReference type="Gene3D" id="1.10.260.40">
    <property type="entry name" value="lambda repressor-like DNA-binding domains"/>
    <property type="match status" value="1"/>
</dbReference>
<feature type="domain" description="HTH lacI-type" evidence="4">
    <location>
        <begin position="9"/>
        <end position="63"/>
    </location>
</feature>
<dbReference type="PANTHER" id="PTHR30146:SF109">
    <property type="entry name" value="HTH-TYPE TRANSCRIPTIONAL REGULATOR GALS"/>
    <property type="match status" value="1"/>
</dbReference>
<dbReference type="Pfam" id="PF00356">
    <property type="entry name" value="LacI"/>
    <property type="match status" value="1"/>
</dbReference>
<accession>Q2CGD0</accession>